<feature type="transmembrane region" description="Helical" evidence="1">
    <location>
        <begin position="168"/>
        <end position="188"/>
    </location>
</feature>
<feature type="transmembrane region" description="Helical" evidence="1">
    <location>
        <begin position="200"/>
        <end position="221"/>
    </location>
</feature>
<dbReference type="Pfam" id="PF01569">
    <property type="entry name" value="PAP2"/>
    <property type="match status" value="1"/>
</dbReference>
<dbReference type="Proteomes" id="UP000196125">
    <property type="component" value="Unassembled WGS sequence"/>
</dbReference>
<gene>
    <name evidence="3" type="ORF">SBX37_20545</name>
    <name evidence="4" type="ORF">VIM7927_04227</name>
</gene>
<feature type="transmembrane region" description="Helical" evidence="1">
    <location>
        <begin position="64"/>
        <end position="82"/>
    </location>
</feature>
<feature type="transmembrane region" description="Helical" evidence="1">
    <location>
        <begin position="9"/>
        <end position="30"/>
    </location>
</feature>
<accession>A0A1Y6IYY7</accession>
<feature type="transmembrane region" description="Helical" evidence="1">
    <location>
        <begin position="143"/>
        <end position="161"/>
    </location>
</feature>
<keyword evidence="6" id="KW-1185">Reference proteome</keyword>
<reference evidence="4 5" key="1">
    <citation type="submission" date="2017-05" db="EMBL/GenBank/DDBJ databases">
        <authorList>
            <person name="Song R."/>
            <person name="Chenine A.L."/>
            <person name="Ruprecht R.M."/>
        </authorList>
    </citation>
    <scope>NUCLEOTIDE SEQUENCE [LARGE SCALE GENOMIC DNA]</scope>
    <source>
        <strain evidence="4 5">CECT 7927</strain>
    </source>
</reference>
<dbReference type="InterPro" id="IPR000326">
    <property type="entry name" value="PAP2/HPO"/>
</dbReference>
<sequence length="231" mass="26781">MPYQFSHRFYLQQAGILFVLAAVFFVLSRYRPFDLYFSDLWFDPQINRFPLTENYWLEVVNHHYVKYFVIAIATGTLILGIIQKKFHWIAIALIMASGPAIIGLLKSFSHHSCPWDLIRYGGSGHEYPLLGSIPEFPGDGRCFPGGHASGGFGLMAFYFLLYPISRRMATWAIIGALSLGMIMGYGQVMRGAHFFSHNLWTIWWVWSIQLILYYLYTFGYYRLFPDKESSH</sequence>
<reference evidence="3 6" key="2">
    <citation type="submission" date="2023-11" db="EMBL/GenBank/DDBJ databases">
        <title>Plant-associative lifestyle of Vibrio porteresiae and its evolutionary dynamics.</title>
        <authorList>
            <person name="Rameshkumar N."/>
            <person name="Kirti K."/>
        </authorList>
    </citation>
    <scope>NUCLEOTIDE SEQUENCE [LARGE SCALE GENOMIC DNA]</scope>
    <source>
        <strain evidence="3 6">MSSRF38</strain>
    </source>
</reference>
<evidence type="ECO:0000259" key="2">
    <source>
        <dbReference type="Pfam" id="PF01569"/>
    </source>
</evidence>
<evidence type="ECO:0000313" key="6">
    <source>
        <dbReference type="Proteomes" id="UP001283366"/>
    </source>
</evidence>
<keyword evidence="1" id="KW-1133">Transmembrane helix</keyword>
<dbReference type="EMBL" id="JAWRCO010000002">
    <property type="protein sequence ID" value="MDW6005260.1"/>
    <property type="molecule type" value="Genomic_DNA"/>
</dbReference>
<feature type="domain" description="Phosphatidic acid phosphatase type 2/haloperoxidase" evidence="2">
    <location>
        <begin position="89"/>
        <end position="216"/>
    </location>
</feature>
<dbReference type="Proteomes" id="UP001283366">
    <property type="component" value="Unassembled WGS sequence"/>
</dbReference>
<evidence type="ECO:0000313" key="4">
    <source>
        <dbReference type="EMBL" id="SMS02885.1"/>
    </source>
</evidence>
<evidence type="ECO:0000256" key="1">
    <source>
        <dbReference type="SAM" id="Phobius"/>
    </source>
</evidence>
<feature type="transmembrane region" description="Helical" evidence="1">
    <location>
        <begin position="89"/>
        <end position="108"/>
    </location>
</feature>
<proteinExistence type="predicted"/>
<dbReference type="RefSeq" id="WP_087482888.1">
    <property type="nucleotide sequence ID" value="NZ_AP024884.1"/>
</dbReference>
<evidence type="ECO:0000313" key="5">
    <source>
        <dbReference type="Proteomes" id="UP000196125"/>
    </source>
</evidence>
<dbReference type="InterPro" id="IPR036938">
    <property type="entry name" value="PAP2/HPO_sf"/>
</dbReference>
<dbReference type="Gene3D" id="1.20.144.10">
    <property type="entry name" value="Phosphatidic acid phosphatase type 2/haloperoxidase"/>
    <property type="match status" value="1"/>
</dbReference>
<dbReference type="AlphaFoldDB" id="A0A1Y6IYY7"/>
<dbReference type="EMBL" id="FXXI01000014">
    <property type="protein sequence ID" value="SMS02885.1"/>
    <property type="molecule type" value="Genomic_DNA"/>
</dbReference>
<keyword evidence="1" id="KW-0812">Transmembrane</keyword>
<organism evidence="4 5">
    <name type="scientific">Vibrio mangrovi</name>
    <dbReference type="NCBI Taxonomy" id="474394"/>
    <lineage>
        <taxon>Bacteria</taxon>
        <taxon>Pseudomonadati</taxon>
        <taxon>Pseudomonadota</taxon>
        <taxon>Gammaproteobacteria</taxon>
        <taxon>Vibrionales</taxon>
        <taxon>Vibrionaceae</taxon>
        <taxon>Vibrio</taxon>
    </lineage>
</organism>
<keyword evidence="1" id="KW-0472">Membrane</keyword>
<protein>
    <submittedName>
        <fullName evidence="4">PAP2 superfamily protein</fullName>
    </submittedName>
    <submittedName>
        <fullName evidence="3">Phosphatase PAP2 family protein</fullName>
    </submittedName>
</protein>
<evidence type="ECO:0000313" key="3">
    <source>
        <dbReference type="EMBL" id="MDW6005260.1"/>
    </source>
</evidence>
<dbReference type="OrthoDB" id="7348799at2"/>
<dbReference type="CDD" id="cd03396">
    <property type="entry name" value="PAP2_like_6"/>
    <property type="match status" value="1"/>
</dbReference>
<dbReference type="SUPFAM" id="SSF48317">
    <property type="entry name" value="Acid phosphatase/Vanadium-dependent haloperoxidase"/>
    <property type="match status" value="1"/>
</dbReference>
<name>A0A1Y6IYY7_9VIBR</name>